<dbReference type="EMBL" id="MGKP01000023">
    <property type="protein sequence ID" value="OGN28166.1"/>
    <property type="molecule type" value="Genomic_DNA"/>
</dbReference>
<comment type="caution">
    <text evidence="1">The sequence shown here is derived from an EMBL/GenBank/DDBJ whole genome shotgun (WGS) entry which is preliminary data.</text>
</comment>
<accession>A0A1F8GU48</accession>
<protein>
    <submittedName>
        <fullName evidence="1">Uncharacterized protein</fullName>
    </submittedName>
</protein>
<gene>
    <name evidence="1" type="ORF">A3A33_02315</name>
</gene>
<sequence>MGTQFTHNDSLQITREQGFPKELVYEEHLKKPFTAGDFKGREFEFHDKAGLRFYQAPPVRNFLIENRDGKWLYWGLIHVLELHLDYIKKTVSGTFRITYVNTPDEMKQAHGLIDRDPETDFFG</sequence>
<evidence type="ECO:0000313" key="1">
    <source>
        <dbReference type="EMBL" id="OGN28166.1"/>
    </source>
</evidence>
<evidence type="ECO:0000313" key="2">
    <source>
        <dbReference type="Proteomes" id="UP000179047"/>
    </source>
</evidence>
<dbReference type="AlphaFoldDB" id="A0A1F8GU48"/>
<dbReference type="STRING" id="1802701.A3A33_02315"/>
<proteinExistence type="predicted"/>
<organism evidence="1 2">
    <name type="scientific">Candidatus Yanofskybacteria bacterium RIFCSPLOWO2_01_FULL_49_25</name>
    <dbReference type="NCBI Taxonomy" id="1802701"/>
    <lineage>
        <taxon>Bacteria</taxon>
        <taxon>Candidatus Yanofskyibacteriota</taxon>
    </lineage>
</organism>
<name>A0A1F8GU48_9BACT</name>
<dbReference type="Proteomes" id="UP000179047">
    <property type="component" value="Unassembled WGS sequence"/>
</dbReference>
<reference evidence="1 2" key="1">
    <citation type="journal article" date="2016" name="Nat. Commun.">
        <title>Thousands of microbial genomes shed light on interconnected biogeochemical processes in an aquifer system.</title>
        <authorList>
            <person name="Anantharaman K."/>
            <person name="Brown C.T."/>
            <person name="Hug L.A."/>
            <person name="Sharon I."/>
            <person name="Castelle C.J."/>
            <person name="Probst A.J."/>
            <person name="Thomas B.C."/>
            <person name="Singh A."/>
            <person name="Wilkins M.J."/>
            <person name="Karaoz U."/>
            <person name="Brodie E.L."/>
            <person name="Williams K.H."/>
            <person name="Hubbard S.S."/>
            <person name="Banfield J.F."/>
        </authorList>
    </citation>
    <scope>NUCLEOTIDE SEQUENCE [LARGE SCALE GENOMIC DNA]</scope>
</reference>